<accession>A0A645JND0</accession>
<dbReference type="AlphaFoldDB" id="A0A645JND0"/>
<reference evidence="1" key="1">
    <citation type="submission" date="2019-08" db="EMBL/GenBank/DDBJ databases">
        <authorList>
            <person name="Kucharzyk K."/>
            <person name="Murdoch R.W."/>
            <person name="Higgins S."/>
            <person name="Loffler F."/>
        </authorList>
    </citation>
    <scope>NUCLEOTIDE SEQUENCE</scope>
</reference>
<comment type="caution">
    <text evidence="1">The sequence shown here is derived from an EMBL/GenBank/DDBJ whole genome shotgun (WGS) entry which is preliminary data.</text>
</comment>
<sequence>MINGDMYLKHNITAGAYYFEEMLKEMSMIRPRAGISFLSLVEFDLADGLKDSEVMIFTSYIDEVIDDEILKLEHNGNSVNIFLLRTDDDEALEGAQSPI</sequence>
<proteinExistence type="predicted"/>
<protein>
    <submittedName>
        <fullName evidence="1">Uncharacterized protein</fullName>
    </submittedName>
</protein>
<gene>
    <name evidence="1" type="ORF">SDC9_212376</name>
</gene>
<evidence type="ECO:0000313" key="1">
    <source>
        <dbReference type="EMBL" id="MPN64600.1"/>
    </source>
</evidence>
<organism evidence="1">
    <name type="scientific">bioreactor metagenome</name>
    <dbReference type="NCBI Taxonomy" id="1076179"/>
    <lineage>
        <taxon>unclassified sequences</taxon>
        <taxon>metagenomes</taxon>
        <taxon>ecological metagenomes</taxon>
    </lineage>
</organism>
<name>A0A645JND0_9ZZZZ</name>
<dbReference type="EMBL" id="VSSQ01145715">
    <property type="protein sequence ID" value="MPN64600.1"/>
    <property type="molecule type" value="Genomic_DNA"/>
</dbReference>